<evidence type="ECO:0000256" key="5">
    <source>
        <dbReference type="RuleBase" id="RU004404"/>
    </source>
</evidence>
<dbReference type="Pfam" id="PF22694">
    <property type="entry name" value="CtpB_N-like"/>
    <property type="match status" value="1"/>
</dbReference>
<dbReference type="CDD" id="cd07560">
    <property type="entry name" value="Peptidase_S41_CPP"/>
    <property type="match status" value="1"/>
</dbReference>
<feature type="signal peptide" evidence="7">
    <location>
        <begin position="1"/>
        <end position="27"/>
    </location>
</feature>
<keyword evidence="3 5" id="KW-0378">Hydrolase</keyword>
<dbReference type="NCBIfam" id="TIGR00225">
    <property type="entry name" value="prc"/>
    <property type="match status" value="1"/>
</dbReference>
<accession>A0A1V1PI00</accession>
<dbReference type="SMART" id="SM00228">
    <property type="entry name" value="PDZ"/>
    <property type="match status" value="1"/>
</dbReference>
<comment type="similarity">
    <text evidence="1 5">Belongs to the peptidase S41A family.</text>
</comment>
<feature type="domain" description="PDZ" evidence="8">
    <location>
        <begin position="83"/>
        <end position="165"/>
    </location>
</feature>
<evidence type="ECO:0000256" key="7">
    <source>
        <dbReference type="SAM" id="SignalP"/>
    </source>
</evidence>
<dbReference type="Gene3D" id="3.90.226.10">
    <property type="entry name" value="2-enoyl-CoA Hydratase, Chain A, domain 1"/>
    <property type="match status" value="1"/>
</dbReference>
<feature type="compositionally biased region" description="Low complexity" evidence="6">
    <location>
        <begin position="390"/>
        <end position="404"/>
    </location>
</feature>
<dbReference type="Gene3D" id="2.30.42.10">
    <property type="match status" value="1"/>
</dbReference>
<evidence type="ECO:0000256" key="4">
    <source>
        <dbReference type="ARBA" id="ARBA00022825"/>
    </source>
</evidence>
<dbReference type="Proteomes" id="UP000189670">
    <property type="component" value="Unassembled WGS sequence"/>
</dbReference>
<feature type="region of interest" description="Disordered" evidence="6">
    <location>
        <begin position="386"/>
        <end position="424"/>
    </location>
</feature>
<dbReference type="InterPro" id="IPR036034">
    <property type="entry name" value="PDZ_sf"/>
</dbReference>
<dbReference type="GO" id="GO:0008236">
    <property type="term" value="F:serine-type peptidase activity"/>
    <property type="evidence" value="ECO:0007669"/>
    <property type="project" value="UniProtKB-KW"/>
</dbReference>
<dbReference type="PANTHER" id="PTHR32060:SF30">
    <property type="entry name" value="CARBOXY-TERMINAL PROCESSING PROTEASE CTPA"/>
    <property type="match status" value="1"/>
</dbReference>
<feature type="compositionally biased region" description="Basic and acidic residues" evidence="6">
    <location>
        <begin position="411"/>
        <end position="421"/>
    </location>
</feature>
<dbReference type="SUPFAM" id="SSF50156">
    <property type="entry name" value="PDZ domain-like"/>
    <property type="match status" value="1"/>
</dbReference>
<dbReference type="AlphaFoldDB" id="A0A1V1PI00"/>
<dbReference type="GO" id="GO:0006508">
    <property type="term" value="P:proteolysis"/>
    <property type="evidence" value="ECO:0007669"/>
    <property type="project" value="UniProtKB-KW"/>
</dbReference>
<dbReference type="InterPro" id="IPR004447">
    <property type="entry name" value="Peptidase_S41A"/>
</dbReference>
<dbReference type="FunFam" id="2.30.42.10:FF:000063">
    <property type="entry name" value="Peptidase, S41 family"/>
    <property type="match status" value="1"/>
</dbReference>
<dbReference type="PANTHER" id="PTHR32060">
    <property type="entry name" value="TAIL-SPECIFIC PROTEASE"/>
    <property type="match status" value="1"/>
</dbReference>
<keyword evidence="4 5" id="KW-0720">Serine protease</keyword>
<sequence length="472" mass="52725">MRKSFNLIIASLIVCCCCIVYPHHVWADNQETYEGLKLFTDIISLVEDNYVDPVDTKELLHSAIQGMIRSLDPHSSFMPPEAFEELQIDTHGEFGGIGIVITIKKGVLTVVSPIEGTPAYRKGIQAGDRIIKVDGELTQDMEMWEAVKKMRGKKGTSVIITIARDHEEKPIDIEIIRDIIPIDSVRSAPLDDGYGYVWVTNFRERTVDEIIESLDDLKSNTDIFKGLILDLRDNPGGLLDQAVKMTDLFISDGTIVSIKGRSDENTKEFDANLENTEPDYPIVVLINSGSASASEIVAGALQDHNRALILGVTSFGKGSVQTVEPLRDGYGLKYTIARYYTPNGRSIQAQGIIPDITVSSRYIKLKQDAAKLPKVLKEKDLKNHLEAEPQQSQYSNDSDQNESSNQEEELPESKTSNDLKKRQVMRHGRIRTQDLLADYQVARALDILKGYEILNGINKNAENQDALMTEDE</sequence>
<dbReference type="EMBL" id="ATBP01000007">
    <property type="protein sequence ID" value="ETR74446.1"/>
    <property type="molecule type" value="Genomic_DNA"/>
</dbReference>
<organism evidence="9 10">
    <name type="scientific">Candidatus Magnetoglobus multicellularis str. Araruama</name>
    <dbReference type="NCBI Taxonomy" id="890399"/>
    <lineage>
        <taxon>Bacteria</taxon>
        <taxon>Pseudomonadati</taxon>
        <taxon>Thermodesulfobacteriota</taxon>
        <taxon>Desulfobacteria</taxon>
        <taxon>Desulfobacterales</taxon>
        <taxon>Desulfobacteraceae</taxon>
        <taxon>Candidatus Magnetoglobus</taxon>
    </lineage>
</organism>
<reference evidence="10" key="1">
    <citation type="submission" date="2012-11" db="EMBL/GenBank/DDBJ databases">
        <authorList>
            <person name="Lucero-Rivera Y.E."/>
            <person name="Tovar-Ramirez D."/>
        </authorList>
    </citation>
    <scope>NUCLEOTIDE SEQUENCE [LARGE SCALE GENOMIC DNA]</scope>
    <source>
        <strain evidence="10">Araruama</strain>
    </source>
</reference>
<evidence type="ECO:0000313" key="10">
    <source>
        <dbReference type="Proteomes" id="UP000189670"/>
    </source>
</evidence>
<dbReference type="PROSITE" id="PS50106">
    <property type="entry name" value="PDZ"/>
    <property type="match status" value="1"/>
</dbReference>
<name>A0A1V1PI00_9BACT</name>
<keyword evidence="2 5" id="KW-0645">Protease</keyword>
<dbReference type="Gene3D" id="3.30.750.44">
    <property type="match status" value="1"/>
</dbReference>
<gene>
    <name evidence="9" type="primary">ctpA</name>
    <name evidence="9" type="ORF">OMM_00214</name>
</gene>
<dbReference type="InterPro" id="IPR029045">
    <property type="entry name" value="ClpP/crotonase-like_dom_sf"/>
</dbReference>
<dbReference type="GO" id="GO:0030288">
    <property type="term" value="C:outer membrane-bounded periplasmic space"/>
    <property type="evidence" value="ECO:0007669"/>
    <property type="project" value="TreeGrafter"/>
</dbReference>
<keyword evidence="7" id="KW-0732">Signal</keyword>
<dbReference type="CDD" id="cd06782">
    <property type="entry name" value="cpPDZ_CPP-like"/>
    <property type="match status" value="1"/>
</dbReference>
<feature type="chain" id="PRO_5010691967" evidence="7">
    <location>
        <begin position="28"/>
        <end position="472"/>
    </location>
</feature>
<dbReference type="InterPro" id="IPR005151">
    <property type="entry name" value="Tail-specific_protease"/>
</dbReference>
<dbReference type="InterPro" id="IPR001478">
    <property type="entry name" value="PDZ"/>
</dbReference>
<evidence type="ECO:0000256" key="1">
    <source>
        <dbReference type="ARBA" id="ARBA00009179"/>
    </source>
</evidence>
<dbReference type="InterPro" id="IPR055210">
    <property type="entry name" value="CtpA/B_N"/>
</dbReference>
<comment type="caution">
    <text evidence="9">The sequence shown here is derived from an EMBL/GenBank/DDBJ whole genome shotgun (WGS) entry which is preliminary data.</text>
</comment>
<protein>
    <submittedName>
        <fullName evidence="9">Carboxy-terminal-processing protease</fullName>
    </submittedName>
</protein>
<evidence type="ECO:0000256" key="2">
    <source>
        <dbReference type="ARBA" id="ARBA00022670"/>
    </source>
</evidence>
<evidence type="ECO:0000313" key="9">
    <source>
        <dbReference type="EMBL" id="ETR74446.1"/>
    </source>
</evidence>
<dbReference type="SUPFAM" id="SSF52096">
    <property type="entry name" value="ClpP/crotonase"/>
    <property type="match status" value="1"/>
</dbReference>
<proteinExistence type="inferred from homology"/>
<evidence type="ECO:0000256" key="6">
    <source>
        <dbReference type="SAM" id="MobiDB-lite"/>
    </source>
</evidence>
<dbReference type="Pfam" id="PF17820">
    <property type="entry name" value="PDZ_6"/>
    <property type="match status" value="1"/>
</dbReference>
<dbReference type="SMART" id="SM00245">
    <property type="entry name" value="TSPc"/>
    <property type="match status" value="1"/>
</dbReference>
<dbReference type="GO" id="GO:0004175">
    <property type="term" value="F:endopeptidase activity"/>
    <property type="evidence" value="ECO:0007669"/>
    <property type="project" value="TreeGrafter"/>
</dbReference>
<dbReference type="Pfam" id="PF03572">
    <property type="entry name" value="Peptidase_S41"/>
    <property type="match status" value="1"/>
</dbReference>
<dbReference type="GO" id="GO:0007165">
    <property type="term" value="P:signal transduction"/>
    <property type="evidence" value="ECO:0007669"/>
    <property type="project" value="TreeGrafter"/>
</dbReference>
<evidence type="ECO:0000259" key="8">
    <source>
        <dbReference type="PROSITE" id="PS50106"/>
    </source>
</evidence>
<evidence type="ECO:0000256" key="3">
    <source>
        <dbReference type="ARBA" id="ARBA00022801"/>
    </source>
</evidence>
<dbReference type="InterPro" id="IPR041489">
    <property type="entry name" value="PDZ_6"/>
</dbReference>